<dbReference type="CDD" id="cd00487">
    <property type="entry name" value="Pep_deformylase"/>
    <property type="match status" value="1"/>
</dbReference>
<dbReference type="NCBIfam" id="NF006670">
    <property type="entry name" value="PRK09218.1"/>
    <property type="match status" value="1"/>
</dbReference>
<dbReference type="PANTHER" id="PTHR10458">
    <property type="entry name" value="PEPTIDE DEFORMYLASE"/>
    <property type="match status" value="1"/>
</dbReference>
<dbReference type="EC" id="3.5.1.88" evidence="3"/>
<sequence length="136" mass="15651">MVRTVVRDTFFLSQTSEPAGRDDDEVVRDLLDTLQANRERCVGMAANMIGIKKRIIVVSAGEADLAMLNPVIIKKSMPYDTEEGCLSLEGSRKTRRYETIEVEYRDRDFKRCRQRFKGWTAQIIQHEIDHCDGIVI</sequence>
<dbReference type="SUPFAM" id="SSF56420">
    <property type="entry name" value="Peptide deformylase"/>
    <property type="match status" value="1"/>
</dbReference>
<dbReference type="Gene3D" id="3.90.45.10">
    <property type="entry name" value="Peptide deformylase"/>
    <property type="match status" value="1"/>
</dbReference>
<dbReference type="InterPro" id="IPR036821">
    <property type="entry name" value="Peptide_deformylase_sf"/>
</dbReference>
<reference evidence="3" key="1">
    <citation type="submission" date="2023-10" db="EMBL/GenBank/DDBJ databases">
        <title>Genome sequence of Blautia coccoides DSM 935.</title>
        <authorList>
            <person name="Boeer T."/>
            <person name="Bengelsdorf F.R."/>
            <person name="Daniel R."/>
            <person name="Poehlein A."/>
        </authorList>
    </citation>
    <scope>NUCLEOTIDE SEQUENCE [LARGE SCALE GENOMIC DNA]</scope>
    <source>
        <strain evidence="3">DSM 935</strain>
    </source>
</reference>
<dbReference type="Proteomes" id="UP001325248">
    <property type="component" value="Chromosome"/>
</dbReference>
<keyword evidence="3" id="KW-0378">Hydrolase</keyword>
<dbReference type="GO" id="GO:0042586">
    <property type="term" value="F:peptide deformylase activity"/>
    <property type="evidence" value="ECO:0007669"/>
    <property type="project" value="UniProtKB-EC"/>
</dbReference>
<dbReference type="PIRSF" id="PIRSF004749">
    <property type="entry name" value="Pep_def"/>
    <property type="match status" value="1"/>
</dbReference>
<protein>
    <submittedName>
        <fullName evidence="3">Peptide deformylase</fullName>
        <ecNumber evidence="3">3.5.1.88</ecNumber>
    </submittedName>
</protein>
<name>A0ABZ0UFF0_9FIRM</name>
<evidence type="ECO:0000256" key="1">
    <source>
        <dbReference type="ARBA" id="ARBA00010759"/>
    </source>
</evidence>
<dbReference type="PRINTS" id="PR01576">
    <property type="entry name" value="PDEFORMYLASE"/>
</dbReference>
<evidence type="ECO:0000313" key="3">
    <source>
        <dbReference type="EMBL" id="WPX76001.1"/>
    </source>
</evidence>
<evidence type="ECO:0000256" key="2">
    <source>
        <dbReference type="ARBA" id="ARBA00023004"/>
    </source>
</evidence>
<dbReference type="InterPro" id="IPR023635">
    <property type="entry name" value="Peptide_deformylase"/>
</dbReference>
<organism evidence="3 4">
    <name type="scientific">Blautia producta</name>
    <dbReference type="NCBI Taxonomy" id="33035"/>
    <lineage>
        <taxon>Bacteria</taxon>
        <taxon>Bacillati</taxon>
        <taxon>Bacillota</taxon>
        <taxon>Clostridia</taxon>
        <taxon>Lachnospirales</taxon>
        <taxon>Lachnospiraceae</taxon>
        <taxon>Blautia</taxon>
    </lineage>
</organism>
<dbReference type="Pfam" id="PF01327">
    <property type="entry name" value="Pep_deformylase"/>
    <property type="match status" value="1"/>
</dbReference>
<evidence type="ECO:0000313" key="4">
    <source>
        <dbReference type="Proteomes" id="UP001325248"/>
    </source>
</evidence>
<gene>
    <name evidence="3" type="primary">def</name>
    <name evidence="3" type="ORF">BLCOC_43730</name>
</gene>
<keyword evidence="4" id="KW-1185">Reference proteome</keyword>
<dbReference type="PANTHER" id="PTHR10458:SF22">
    <property type="entry name" value="PEPTIDE DEFORMYLASE"/>
    <property type="match status" value="1"/>
</dbReference>
<proteinExistence type="inferred from homology"/>
<comment type="similarity">
    <text evidence="1">Belongs to the polypeptide deformylase family.</text>
</comment>
<accession>A0ABZ0UFF0</accession>
<keyword evidence="2" id="KW-0408">Iron</keyword>
<dbReference type="EMBL" id="CP136422">
    <property type="protein sequence ID" value="WPX76001.1"/>
    <property type="molecule type" value="Genomic_DNA"/>
</dbReference>